<keyword evidence="1" id="KW-0472">Membrane</keyword>
<name>A0A5C3M0L5_9AGAR</name>
<evidence type="ECO:0000256" key="1">
    <source>
        <dbReference type="SAM" id="Phobius"/>
    </source>
</evidence>
<protein>
    <recommendedName>
        <fullName evidence="2">DUF6533 domain-containing protein</fullName>
    </recommendedName>
</protein>
<feature type="transmembrane region" description="Helical" evidence="1">
    <location>
        <begin position="102"/>
        <end position="122"/>
    </location>
</feature>
<proteinExistence type="predicted"/>
<feature type="transmembrane region" description="Helical" evidence="1">
    <location>
        <begin position="30"/>
        <end position="52"/>
    </location>
</feature>
<dbReference type="Proteomes" id="UP000308652">
    <property type="component" value="Unassembled WGS sequence"/>
</dbReference>
<feature type="transmembrane region" description="Helical" evidence="1">
    <location>
        <begin position="64"/>
        <end position="82"/>
    </location>
</feature>
<gene>
    <name evidence="3" type="ORF">BDQ12DRAFT_141081</name>
</gene>
<keyword evidence="4" id="KW-1185">Reference proteome</keyword>
<keyword evidence="1" id="KW-1133">Transmembrane helix</keyword>
<accession>A0A5C3M0L5</accession>
<dbReference type="Pfam" id="PF20151">
    <property type="entry name" value="DUF6533"/>
    <property type="match status" value="1"/>
</dbReference>
<organism evidence="3 4">
    <name type="scientific">Crucibulum laeve</name>
    <dbReference type="NCBI Taxonomy" id="68775"/>
    <lineage>
        <taxon>Eukaryota</taxon>
        <taxon>Fungi</taxon>
        <taxon>Dikarya</taxon>
        <taxon>Basidiomycota</taxon>
        <taxon>Agaricomycotina</taxon>
        <taxon>Agaricomycetes</taxon>
        <taxon>Agaricomycetidae</taxon>
        <taxon>Agaricales</taxon>
        <taxon>Agaricineae</taxon>
        <taxon>Nidulariaceae</taxon>
        <taxon>Crucibulum</taxon>
    </lineage>
</organism>
<evidence type="ECO:0000313" key="3">
    <source>
        <dbReference type="EMBL" id="TFK37876.1"/>
    </source>
</evidence>
<evidence type="ECO:0000313" key="4">
    <source>
        <dbReference type="Proteomes" id="UP000308652"/>
    </source>
</evidence>
<dbReference type="AlphaFoldDB" id="A0A5C3M0L5"/>
<dbReference type="EMBL" id="ML213606">
    <property type="protein sequence ID" value="TFK37876.1"/>
    <property type="molecule type" value="Genomic_DNA"/>
</dbReference>
<feature type="domain" description="DUF6533" evidence="2">
    <location>
        <begin position="30"/>
        <end position="75"/>
    </location>
</feature>
<keyword evidence="1" id="KW-0812">Transmembrane</keyword>
<sequence>MTVSVDQDGRIGWTAVPGSVLMQCMMNRNYWSLAAFTFLVWEYLITLPYEYWYIWKRPMTHIKFMYLFSRYFGLIALGANFILLSRQLSHPPVPFAACKSWYIYQIIAFWLLFSTAEAVLMLRGVCYCNKTVSWPLSTHI</sequence>
<reference evidence="3 4" key="1">
    <citation type="journal article" date="2019" name="Nat. Ecol. Evol.">
        <title>Megaphylogeny resolves global patterns of mushroom evolution.</title>
        <authorList>
            <person name="Varga T."/>
            <person name="Krizsan K."/>
            <person name="Foldi C."/>
            <person name="Dima B."/>
            <person name="Sanchez-Garcia M."/>
            <person name="Sanchez-Ramirez S."/>
            <person name="Szollosi G.J."/>
            <person name="Szarkandi J.G."/>
            <person name="Papp V."/>
            <person name="Albert L."/>
            <person name="Andreopoulos W."/>
            <person name="Angelini C."/>
            <person name="Antonin V."/>
            <person name="Barry K.W."/>
            <person name="Bougher N.L."/>
            <person name="Buchanan P."/>
            <person name="Buyck B."/>
            <person name="Bense V."/>
            <person name="Catcheside P."/>
            <person name="Chovatia M."/>
            <person name="Cooper J."/>
            <person name="Damon W."/>
            <person name="Desjardin D."/>
            <person name="Finy P."/>
            <person name="Geml J."/>
            <person name="Haridas S."/>
            <person name="Hughes K."/>
            <person name="Justo A."/>
            <person name="Karasinski D."/>
            <person name="Kautmanova I."/>
            <person name="Kiss B."/>
            <person name="Kocsube S."/>
            <person name="Kotiranta H."/>
            <person name="LaButti K.M."/>
            <person name="Lechner B.E."/>
            <person name="Liimatainen K."/>
            <person name="Lipzen A."/>
            <person name="Lukacs Z."/>
            <person name="Mihaltcheva S."/>
            <person name="Morgado L.N."/>
            <person name="Niskanen T."/>
            <person name="Noordeloos M.E."/>
            <person name="Ohm R.A."/>
            <person name="Ortiz-Santana B."/>
            <person name="Ovrebo C."/>
            <person name="Racz N."/>
            <person name="Riley R."/>
            <person name="Savchenko A."/>
            <person name="Shiryaev A."/>
            <person name="Soop K."/>
            <person name="Spirin V."/>
            <person name="Szebenyi C."/>
            <person name="Tomsovsky M."/>
            <person name="Tulloss R.E."/>
            <person name="Uehling J."/>
            <person name="Grigoriev I.V."/>
            <person name="Vagvolgyi C."/>
            <person name="Papp T."/>
            <person name="Martin F.M."/>
            <person name="Miettinen O."/>
            <person name="Hibbett D.S."/>
            <person name="Nagy L.G."/>
        </authorList>
    </citation>
    <scope>NUCLEOTIDE SEQUENCE [LARGE SCALE GENOMIC DNA]</scope>
    <source>
        <strain evidence="3 4">CBS 166.37</strain>
    </source>
</reference>
<dbReference type="OrthoDB" id="3206101at2759"/>
<dbReference type="InterPro" id="IPR045340">
    <property type="entry name" value="DUF6533"/>
</dbReference>
<evidence type="ECO:0000259" key="2">
    <source>
        <dbReference type="Pfam" id="PF20151"/>
    </source>
</evidence>